<dbReference type="PRINTS" id="PR00813">
    <property type="entry name" value="BCTERIALGSPG"/>
</dbReference>
<dbReference type="Proteomes" id="UP000229554">
    <property type="component" value="Unassembled WGS sequence"/>
</dbReference>
<dbReference type="InterPro" id="IPR045584">
    <property type="entry name" value="Pilin-like"/>
</dbReference>
<dbReference type="GO" id="GO:0015627">
    <property type="term" value="C:type II protein secretion system complex"/>
    <property type="evidence" value="ECO:0007669"/>
    <property type="project" value="InterPro"/>
</dbReference>
<dbReference type="GO" id="GO:0016020">
    <property type="term" value="C:membrane"/>
    <property type="evidence" value="ECO:0007669"/>
    <property type="project" value="UniProtKB-SubCell"/>
</dbReference>
<dbReference type="SUPFAM" id="SSF54523">
    <property type="entry name" value="Pili subunits"/>
    <property type="match status" value="1"/>
</dbReference>
<keyword evidence="5 6" id="KW-0472">Membrane</keyword>
<comment type="caution">
    <text evidence="8">The sequence shown here is derived from an EMBL/GenBank/DDBJ whole genome shotgun (WGS) entry which is preliminary data.</text>
</comment>
<feature type="domain" description="Type II secretion system protein GspG C-terminal" evidence="7">
    <location>
        <begin position="41"/>
        <end position="107"/>
    </location>
</feature>
<keyword evidence="2" id="KW-0488">Methylation</keyword>
<evidence type="ECO:0000259" key="7">
    <source>
        <dbReference type="Pfam" id="PF08334"/>
    </source>
</evidence>
<comment type="subcellular location">
    <subcellularLocation>
        <location evidence="1">Membrane</location>
        <topology evidence="1">Single-pass membrane protein</topology>
    </subcellularLocation>
</comment>
<dbReference type="PANTHER" id="PTHR30093">
    <property type="entry name" value="GENERAL SECRETION PATHWAY PROTEIN G"/>
    <property type="match status" value="1"/>
</dbReference>
<name>A0A2M8KR28_9BACT</name>
<dbReference type="GO" id="GO:0015628">
    <property type="term" value="P:protein secretion by the type II secretion system"/>
    <property type="evidence" value="ECO:0007669"/>
    <property type="project" value="InterPro"/>
</dbReference>
<dbReference type="InterPro" id="IPR012902">
    <property type="entry name" value="N_methyl_site"/>
</dbReference>
<dbReference type="Pfam" id="PF07963">
    <property type="entry name" value="N_methyl"/>
    <property type="match status" value="1"/>
</dbReference>
<reference evidence="9" key="1">
    <citation type="submission" date="2017-09" db="EMBL/GenBank/DDBJ databases">
        <title>Depth-based differentiation of microbial function through sediment-hosted aquifers and enrichment of novel symbionts in the deep terrestrial subsurface.</title>
        <authorList>
            <person name="Probst A.J."/>
            <person name="Ladd B."/>
            <person name="Jarett J.K."/>
            <person name="Geller-Mcgrath D.E."/>
            <person name="Sieber C.M.K."/>
            <person name="Emerson J.B."/>
            <person name="Anantharaman K."/>
            <person name="Thomas B.C."/>
            <person name="Malmstrom R."/>
            <person name="Stieglmeier M."/>
            <person name="Klingl A."/>
            <person name="Woyke T."/>
            <person name="Ryan C.M."/>
            <person name="Banfield J.F."/>
        </authorList>
    </citation>
    <scope>NUCLEOTIDE SEQUENCE [LARGE SCALE GENOMIC DNA]</scope>
</reference>
<evidence type="ECO:0000256" key="4">
    <source>
        <dbReference type="ARBA" id="ARBA00022989"/>
    </source>
</evidence>
<dbReference type="InterPro" id="IPR000983">
    <property type="entry name" value="Bac_GSPG_pilin"/>
</dbReference>
<dbReference type="PROSITE" id="PS00409">
    <property type="entry name" value="PROKAR_NTER_METHYL"/>
    <property type="match status" value="1"/>
</dbReference>
<organism evidence="8 9">
    <name type="scientific">Candidatus Roizmanbacteria bacterium CG10_big_fil_rev_8_21_14_0_10_39_6</name>
    <dbReference type="NCBI Taxonomy" id="1974853"/>
    <lineage>
        <taxon>Bacteria</taxon>
        <taxon>Candidatus Roizmaniibacteriota</taxon>
    </lineage>
</organism>
<feature type="transmembrane region" description="Helical" evidence="6">
    <location>
        <begin position="12"/>
        <end position="34"/>
    </location>
</feature>
<sequence length="163" mass="18558">MEYQAKIQHRKKGLTLIELLIVVSILSILIGLLLPNLNDVRKQARDKRRKADVAAIRQALELYKMDHTPPSYPTLSDPQMILITPGTAWTENSITYMNKFPADPLHSSSPDPYSYYYTYIDANTYYIGACLENIADPDRKVAPVGVSWNTTNCTGNWYYLTQP</sequence>
<accession>A0A2M8KR28</accession>
<evidence type="ECO:0000256" key="5">
    <source>
        <dbReference type="ARBA" id="ARBA00023136"/>
    </source>
</evidence>
<evidence type="ECO:0000313" key="9">
    <source>
        <dbReference type="Proteomes" id="UP000229554"/>
    </source>
</evidence>
<keyword evidence="3 6" id="KW-0812">Transmembrane</keyword>
<dbReference type="NCBIfam" id="TIGR02532">
    <property type="entry name" value="IV_pilin_GFxxxE"/>
    <property type="match status" value="1"/>
</dbReference>
<dbReference type="AlphaFoldDB" id="A0A2M8KR28"/>
<proteinExistence type="predicted"/>
<evidence type="ECO:0000256" key="1">
    <source>
        <dbReference type="ARBA" id="ARBA00004167"/>
    </source>
</evidence>
<dbReference type="Gene3D" id="3.30.700.10">
    <property type="entry name" value="Glycoprotein, Type 4 Pilin"/>
    <property type="match status" value="1"/>
</dbReference>
<evidence type="ECO:0000256" key="6">
    <source>
        <dbReference type="SAM" id="Phobius"/>
    </source>
</evidence>
<evidence type="ECO:0000313" key="8">
    <source>
        <dbReference type="EMBL" id="PJE62363.1"/>
    </source>
</evidence>
<gene>
    <name evidence="8" type="ORF">COU88_05440</name>
</gene>
<keyword evidence="4 6" id="KW-1133">Transmembrane helix</keyword>
<dbReference type="InterPro" id="IPR013545">
    <property type="entry name" value="T2SS_protein-GspG_C"/>
</dbReference>
<dbReference type="EMBL" id="PFED01000219">
    <property type="protein sequence ID" value="PJE62363.1"/>
    <property type="molecule type" value="Genomic_DNA"/>
</dbReference>
<evidence type="ECO:0000256" key="2">
    <source>
        <dbReference type="ARBA" id="ARBA00022481"/>
    </source>
</evidence>
<dbReference type="PANTHER" id="PTHR30093:SF44">
    <property type="entry name" value="TYPE II SECRETION SYSTEM CORE PROTEIN G"/>
    <property type="match status" value="1"/>
</dbReference>
<dbReference type="Pfam" id="PF08334">
    <property type="entry name" value="T2SSG"/>
    <property type="match status" value="1"/>
</dbReference>
<protein>
    <recommendedName>
        <fullName evidence="7">Type II secretion system protein GspG C-terminal domain-containing protein</fullName>
    </recommendedName>
</protein>
<evidence type="ECO:0000256" key="3">
    <source>
        <dbReference type="ARBA" id="ARBA00022692"/>
    </source>
</evidence>